<evidence type="ECO:0000313" key="7">
    <source>
        <dbReference type="EMBL" id="HGY54618.1"/>
    </source>
</evidence>
<dbReference type="PANTHER" id="PTHR30055">
    <property type="entry name" value="HTH-TYPE TRANSCRIPTIONAL REGULATOR RUTR"/>
    <property type="match status" value="1"/>
</dbReference>
<dbReference type="SUPFAM" id="SSF46689">
    <property type="entry name" value="Homeodomain-like"/>
    <property type="match status" value="1"/>
</dbReference>
<name>A0A7V4WUA3_CALAY</name>
<organism evidence="7">
    <name type="scientific">Caldithrix abyssi</name>
    <dbReference type="NCBI Taxonomy" id="187145"/>
    <lineage>
        <taxon>Bacteria</taxon>
        <taxon>Pseudomonadati</taxon>
        <taxon>Calditrichota</taxon>
        <taxon>Calditrichia</taxon>
        <taxon>Calditrichales</taxon>
        <taxon>Calditrichaceae</taxon>
        <taxon>Caldithrix</taxon>
    </lineage>
</organism>
<evidence type="ECO:0000259" key="6">
    <source>
        <dbReference type="PROSITE" id="PS50977"/>
    </source>
</evidence>
<dbReference type="PRINTS" id="PR00455">
    <property type="entry name" value="HTHTETR"/>
</dbReference>
<dbReference type="SUPFAM" id="SSF48498">
    <property type="entry name" value="Tetracyclin repressor-like, C-terminal domain"/>
    <property type="match status" value="1"/>
</dbReference>
<dbReference type="Gene3D" id="1.10.10.60">
    <property type="entry name" value="Homeodomain-like"/>
    <property type="match status" value="1"/>
</dbReference>
<dbReference type="Pfam" id="PF13977">
    <property type="entry name" value="TetR_C_6"/>
    <property type="match status" value="1"/>
</dbReference>
<dbReference type="Pfam" id="PF00440">
    <property type="entry name" value="TetR_N"/>
    <property type="match status" value="1"/>
</dbReference>
<dbReference type="InterPro" id="IPR050109">
    <property type="entry name" value="HTH-type_TetR-like_transc_reg"/>
</dbReference>
<keyword evidence="2" id="KW-0805">Transcription regulation</keyword>
<dbReference type="PROSITE" id="PS50977">
    <property type="entry name" value="HTH_TETR_2"/>
    <property type="match status" value="1"/>
</dbReference>
<dbReference type="Proteomes" id="UP000885779">
    <property type="component" value="Unassembled WGS sequence"/>
</dbReference>
<reference evidence="7" key="1">
    <citation type="journal article" date="2020" name="mSystems">
        <title>Genome- and Community-Level Interaction Insights into Carbon Utilization and Element Cycling Functions of Hydrothermarchaeota in Hydrothermal Sediment.</title>
        <authorList>
            <person name="Zhou Z."/>
            <person name="Liu Y."/>
            <person name="Xu W."/>
            <person name="Pan J."/>
            <person name="Luo Z.H."/>
            <person name="Li M."/>
        </authorList>
    </citation>
    <scope>NUCLEOTIDE SEQUENCE [LARGE SCALE GENOMIC DNA]</scope>
    <source>
        <strain evidence="7">HyVt-577</strain>
    </source>
</reference>
<dbReference type="AlphaFoldDB" id="A0A7V4WUA3"/>
<protein>
    <submittedName>
        <fullName evidence="7">TetR/AcrR family transcriptional regulator</fullName>
    </submittedName>
</protein>
<dbReference type="Gene3D" id="1.10.357.10">
    <property type="entry name" value="Tetracycline Repressor, domain 2"/>
    <property type="match status" value="1"/>
</dbReference>
<dbReference type="InterPro" id="IPR039538">
    <property type="entry name" value="BetI_C"/>
</dbReference>
<keyword evidence="3 5" id="KW-0238">DNA-binding</keyword>
<sequence>MSPRTPAQFEKLRTRRREQILKVAAEIFIQKGYHAANVSDVAQKAGVSQGTIYHYFPDKENLFLAVYESWEIRNLQSELRDALENAATPTEQLGLLAQMVAKRMEQAKDILPAYTEFWSHIHRNKAIKIGFQNMFKDMRGILARIIRNGIDKNEFVNTEPMTMAAILIAVFDGLILQWIADPKQVKWENIADTLTQVILTGLSANK</sequence>
<comment type="caution">
    <text evidence="7">The sequence shown here is derived from an EMBL/GenBank/DDBJ whole genome shotgun (WGS) entry which is preliminary data.</text>
</comment>
<dbReference type="GO" id="GO:0003700">
    <property type="term" value="F:DNA-binding transcription factor activity"/>
    <property type="evidence" value="ECO:0007669"/>
    <property type="project" value="TreeGrafter"/>
</dbReference>
<dbReference type="EMBL" id="DRQG01000024">
    <property type="protein sequence ID" value="HGY54618.1"/>
    <property type="molecule type" value="Genomic_DNA"/>
</dbReference>
<feature type="domain" description="HTH tetR-type" evidence="6">
    <location>
        <begin position="14"/>
        <end position="74"/>
    </location>
</feature>
<evidence type="ECO:0000256" key="3">
    <source>
        <dbReference type="ARBA" id="ARBA00023125"/>
    </source>
</evidence>
<gene>
    <name evidence="7" type="ORF">ENK44_02845</name>
</gene>
<feature type="DNA-binding region" description="H-T-H motif" evidence="5">
    <location>
        <begin position="37"/>
        <end position="56"/>
    </location>
</feature>
<dbReference type="InterPro" id="IPR001647">
    <property type="entry name" value="HTH_TetR"/>
</dbReference>
<evidence type="ECO:0000256" key="4">
    <source>
        <dbReference type="ARBA" id="ARBA00023163"/>
    </source>
</evidence>
<dbReference type="InterPro" id="IPR009057">
    <property type="entry name" value="Homeodomain-like_sf"/>
</dbReference>
<evidence type="ECO:0000256" key="2">
    <source>
        <dbReference type="ARBA" id="ARBA00023015"/>
    </source>
</evidence>
<keyword evidence="1" id="KW-0678">Repressor</keyword>
<evidence type="ECO:0000256" key="1">
    <source>
        <dbReference type="ARBA" id="ARBA00022491"/>
    </source>
</evidence>
<evidence type="ECO:0000256" key="5">
    <source>
        <dbReference type="PROSITE-ProRule" id="PRU00335"/>
    </source>
</evidence>
<dbReference type="FunFam" id="1.10.10.60:FF:000141">
    <property type="entry name" value="TetR family transcriptional regulator"/>
    <property type="match status" value="1"/>
</dbReference>
<proteinExistence type="predicted"/>
<keyword evidence="4" id="KW-0804">Transcription</keyword>
<dbReference type="GO" id="GO:0000976">
    <property type="term" value="F:transcription cis-regulatory region binding"/>
    <property type="evidence" value="ECO:0007669"/>
    <property type="project" value="TreeGrafter"/>
</dbReference>
<accession>A0A7V4WUA3</accession>
<dbReference type="PANTHER" id="PTHR30055:SF228">
    <property type="entry name" value="TRANSCRIPTIONAL REGULATOR-RELATED"/>
    <property type="match status" value="1"/>
</dbReference>
<dbReference type="InterPro" id="IPR036271">
    <property type="entry name" value="Tet_transcr_reg_TetR-rel_C_sf"/>
</dbReference>